<gene>
    <name evidence="2" type="ORF">GCM10009788_25890</name>
</gene>
<organism evidence="2 3">
    <name type="scientific">Nocardioides humi</name>
    <dbReference type="NCBI Taxonomy" id="449461"/>
    <lineage>
        <taxon>Bacteria</taxon>
        <taxon>Bacillati</taxon>
        <taxon>Actinomycetota</taxon>
        <taxon>Actinomycetes</taxon>
        <taxon>Propionibacteriales</taxon>
        <taxon>Nocardioidaceae</taxon>
        <taxon>Nocardioides</taxon>
    </lineage>
</organism>
<feature type="region of interest" description="Disordered" evidence="1">
    <location>
        <begin position="80"/>
        <end position="113"/>
    </location>
</feature>
<comment type="caution">
    <text evidence="2">The sequence shown here is derived from an EMBL/GenBank/DDBJ whole genome shotgun (WGS) entry which is preliminary data.</text>
</comment>
<evidence type="ECO:0000313" key="3">
    <source>
        <dbReference type="Proteomes" id="UP001500842"/>
    </source>
</evidence>
<evidence type="ECO:0000256" key="1">
    <source>
        <dbReference type="SAM" id="MobiDB-lite"/>
    </source>
</evidence>
<dbReference type="EMBL" id="BAAAOR010000023">
    <property type="protein sequence ID" value="GAA1520852.1"/>
    <property type="molecule type" value="Genomic_DNA"/>
</dbReference>
<name>A0ABN2AMH4_9ACTN</name>
<accession>A0ABN2AMH4</accession>
<keyword evidence="3" id="KW-1185">Reference proteome</keyword>
<dbReference type="Proteomes" id="UP001500842">
    <property type="component" value="Unassembled WGS sequence"/>
</dbReference>
<protein>
    <submittedName>
        <fullName evidence="2">Uncharacterized protein</fullName>
    </submittedName>
</protein>
<reference evidence="2 3" key="1">
    <citation type="journal article" date="2019" name="Int. J. Syst. Evol. Microbiol.">
        <title>The Global Catalogue of Microorganisms (GCM) 10K type strain sequencing project: providing services to taxonomists for standard genome sequencing and annotation.</title>
        <authorList>
            <consortium name="The Broad Institute Genomics Platform"/>
            <consortium name="The Broad Institute Genome Sequencing Center for Infectious Disease"/>
            <person name="Wu L."/>
            <person name="Ma J."/>
        </authorList>
    </citation>
    <scope>NUCLEOTIDE SEQUENCE [LARGE SCALE GENOMIC DNA]</scope>
    <source>
        <strain evidence="2 3">JCM 14942</strain>
    </source>
</reference>
<evidence type="ECO:0000313" key="2">
    <source>
        <dbReference type="EMBL" id="GAA1520852.1"/>
    </source>
</evidence>
<sequence length="113" mass="11818">MNAQIVAVVVLRPVRDVAPLELSQPQLSQIRERAGHAQHSAAAVAGTTLQTLLELIASSTVRRAGGLDLTQLAIEVTHPRARPVVAPGNPPDLDDAVRPDRGPGTPAHRPGPA</sequence>
<proteinExistence type="predicted"/>